<dbReference type="Gene3D" id="3.30.1950.10">
    <property type="entry name" value="wza like domain"/>
    <property type="match status" value="1"/>
</dbReference>
<sequence>MIKKIIIGMLFVLIQFSVIANNFYILGPGDKIEIKVFGQKDLTVDTLLSNSGQINYPFFGEIKVTGLTVKQVEKLIYNGLKGDYLVNPNVYVHVVEYRPFYIHGEVQKPGGYPYQPGLTVNQAIALAGGLTERASKDKIYLFKESNKSKQINASLTYKVNAGDTILIKQRFF</sequence>
<dbReference type="KEGG" id="mya:MORIYA_0858"/>
<dbReference type="PANTHER" id="PTHR33619:SF3">
    <property type="entry name" value="POLYSACCHARIDE EXPORT PROTEIN GFCE-RELATED"/>
    <property type="match status" value="1"/>
</dbReference>
<feature type="domain" description="Soluble ligand binding" evidence="3">
    <location>
        <begin position="100"/>
        <end position="143"/>
    </location>
</feature>
<evidence type="ECO:0000256" key="1">
    <source>
        <dbReference type="ARBA" id="ARBA00022729"/>
    </source>
</evidence>
<dbReference type="Gene3D" id="3.10.560.10">
    <property type="entry name" value="Outer membrane lipoprotein wza domain like"/>
    <property type="match status" value="1"/>
</dbReference>
<dbReference type="Proteomes" id="UP000250163">
    <property type="component" value="Chromosome MORIYA"/>
</dbReference>
<evidence type="ECO:0000259" key="2">
    <source>
        <dbReference type="Pfam" id="PF02563"/>
    </source>
</evidence>
<dbReference type="InterPro" id="IPR003715">
    <property type="entry name" value="Poly_export_N"/>
</dbReference>
<dbReference type="GO" id="GO:0015159">
    <property type="term" value="F:polysaccharide transmembrane transporter activity"/>
    <property type="evidence" value="ECO:0007669"/>
    <property type="project" value="InterPro"/>
</dbReference>
<dbReference type="InterPro" id="IPR049712">
    <property type="entry name" value="Poly_export"/>
</dbReference>
<dbReference type="AlphaFoldDB" id="A0A330LM83"/>
<gene>
    <name evidence="4" type="ORF">MORIYA_0858</name>
</gene>
<keyword evidence="1" id="KW-0732">Signal</keyword>
<name>A0A330LM83_9GAMM</name>
<keyword evidence="5" id="KW-1185">Reference proteome</keyword>
<dbReference type="InterPro" id="IPR019554">
    <property type="entry name" value="Soluble_ligand-bd"/>
</dbReference>
<dbReference type="PANTHER" id="PTHR33619">
    <property type="entry name" value="POLYSACCHARIDE EXPORT PROTEIN GFCE-RELATED"/>
    <property type="match status" value="1"/>
</dbReference>
<dbReference type="RefSeq" id="WP_112712904.1">
    <property type="nucleotide sequence ID" value="NZ_LS483250.1"/>
</dbReference>
<dbReference type="Pfam" id="PF10531">
    <property type="entry name" value="SLBB"/>
    <property type="match status" value="1"/>
</dbReference>
<evidence type="ECO:0000259" key="3">
    <source>
        <dbReference type="Pfam" id="PF10531"/>
    </source>
</evidence>
<protein>
    <submittedName>
        <fullName evidence="4">Capsular biosynthesis protein</fullName>
    </submittedName>
</protein>
<evidence type="ECO:0000313" key="4">
    <source>
        <dbReference type="EMBL" id="SQD77336.1"/>
    </source>
</evidence>
<feature type="domain" description="Polysaccharide export protein N-terminal" evidence="2">
    <location>
        <begin position="22"/>
        <end position="94"/>
    </location>
</feature>
<reference evidence="5" key="1">
    <citation type="submission" date="2018-05" db="EMBL/GenBank/DDBJ databases">
        <authorList>
            <person name="Cea G.-C."/>
            <person name="William W."/>
        </authorList>
    </citation>
    <scope>NUCLEOTIDE SEQUENCE [LARGE SCALE GENOMIC DNA]</scope>
    <source>
        <strain evidence="5">DB21MT 5</strain>
    </source>
</reference>
<dbReference type="OrthoDB" id="9808948at2"/>
<accession>A0A330LM83</accession>
<proteinExistence type="predicted"/>
<evidence type="ECO:0000313" key="5">
    <source>
        <dbReference type="Proteomes" id="UP000250163"/>
    </source>
</evidence>
<organism evidence="4 5">
    <name type="scientific">Moritella yayanosii</name>
    <dbReference type="NCBI Taxonomy" id="69539"/>
    <lineage>
        <taxon>Bacteria</taxon>
        <taxon>Pseudomonadati</taxon>
        <taxon>Pseudomonadota</taxon>
        <taxon>Gammaproteobacteria</taxon>
        <taxon>Alteromonadales</taxon>
        <taxon>Moritellaceae</taxon>
        <taxon>Moritella</taxon>
    </lineage>
</organism>
<dbReference type="Pfam" id="PF02563">
    <property type="entry name" value="Poly_export"/>
    <property type="match status" value="1"/>
</dbReference>
<dbReference type="EMBL" id="LS483250">
    <property type="protein sequence ID" value="SQD77336.1"/>
    <property type="molecule type" value="Genomic_DNA"/>
</dbReference>